<name>A0ABU1X0T3_SPHXE</name>
<keyword evidence="2" id="KW-1185">Reference proteome</keyword>
<proteinExistence type="predicted"/>
<evidence type="ECO:0000313" key="1">
    <source>
        <dbReference type="EMBL" id="MDR7155175.1"/>
    </source>
</evidence>
<evidence type="ECO:0000313" key="2">
    <source>
        <dbReference type="Proteomes" id="UP001267638"/>
    </source>
</evidence>
<organism evidence="1 2">
    <name type="scientific">Sphingobium xenophagum</name>
    <dbReference type="NCBI Taxonomy" id="121428"/>
    <lineage>
        <taxon>Bacteria</taxon>
        <taxon>Pseudomonadati</taxon>
        <taxon>Pseudomonadota</taxon>
        <taxon>Alphaproteobacteria</taxon>
        <taxon>Sphingomonadales</taxon>
        <taxon>Sphingomonadaceae</taxon>
        <taxon>Sphingobium</taxon>
    </lineage>
</organism>
<sequence length="45" mass="4965">MTSNTILPCKGRGTTKWWRGVTLSMAGHPSVWPLASHLPCKGRMI</sequence>
<reference evidence="1 2" key="1">
    <citation type="submission" date="2023-07" db="EMBL/GenBank/DDBJ databases">
        <title>Sorghum-associated microbial communities from plants grown in Nebraska, USA.</title>
        <authorList>
            <person name="Schachtman D."/>
        </authorList>
    </citation>
    <scope>NUCLEOTIDE SEQUENCE [LARGE SCALE GENOMIC DNA]</scope>
    <source>
        <strain evidence="1 2">4256</strain>
    </source>
</reference>
<comment type="caution">
    <text evidence="1">The sequence shown here is derived from an EMBL/GenBank/DDBJ whole genome shotgun (WGS) entry which is preliminary data.</text>
</comment>
<accession>A0ABU1X0T3</accession>
<dbReference type="EMBL" id="JAVDWV010000008">
    <property type="protein sequence ID" value="MDR7155175.1"/>
    <property type="molecule type" value="Genomic_DNA"/>
</dbReference>
<protein>
    <submittedName>
        <fullName evidence="1">Uncharacterized protein</fullName>
    </submittedName>
</protein>
<gene>
    <name evidence="1" type="ORF">J2W40_001997</name>
</gene>
<dbReference type="Proteomes" id="UP001267638">
    <property type="component" value="Unassembled WGS sequence"/>
</dbReference>